<dbReference type="Proteomes" id="UP001165960">
    <property type="component" value="Unassembled WGS sequence"/>
</dbReference>
<comment type="caution">
    <text evidence="1">The sequence shown here is derived from an EMBL/GenBank/DDBJ whole genome shotgun (WGS) entry which is preliminary data.</text>
</comment>
<evidence type="ECO:0000313" key="1">
    <source>
        <dbReference type="EMBL" id="KAJ9090089.1"/>
    </source>
</evidence>
<accession>A0ACC2UTL7</accession>
<gene>
    <name evidence="1" type="ORF">DSO57_1006158</name>
</gene>
<organism evidence="1 2">
    <name type="scientific">Entomophthora muscae</name>
    <dbReference type="NCBI Taxonomy" id="34485"/>
    <lineage>
        <taxon>Eukaryota</taxon>
        <taxon>Fungi</taxon>
        <taxon>Fungi incertae sedis</taxon>
        <taxon>Zoopagomycota</taxon>
        <taxon>Entomophthoromycotina</taxon>
        <taxon>Entomophthoromycetes</taxon>
        <taxon>Entomophthorales</taxon>
        <taxon>Entomophthoraceae</taxon>
        <taxon>Entomophthora</taxon>
    </lineage>
</organism>
<name>A0ACC2UTL7_9FUNG</name>
<sequence length="95" mass="10388">MEPPTTPKPMPISPNKLPIGYSNKLFGIMYIILSGLIGTIILAANLWSWVAPILWCALPTKNPAHVVPENDGPATQAWIPESFTGKNIVNFYLVS</sequence>
<evidence type="ECO:0000313" key="2">
    <source>
        <dbReference type="Proteomes" id="UP001165960"/>
    </source>
</evidence>
<protein>
    <submittedName>
        <fullName evidence="1">Uncharacterized protein</fullName>
    </submittedName>
</protein>
<dbReference type="EMBL" id="QTSX02000017">
    <property type="protein sequence ID" value="KAJ9090089.1"/>
    <property type="molecule type" value="Genomic_DNA"/>
</dbReference>
<keyword evidence="2" id="KW-1185">Reference proteome</keyword>
<proteinExistence type="predicted"/>
<reference evidence="1" key="1">
    <citation type="submission" date="2022-04" db="EMBL/GenBank/DDBJ databases">
        <title>Genome of the entomopathogenic fungus Entomophthora muscae.</title>
        <authorList>
            <person name="Elya C."/>
            <person name="Lovett B.R."/>
            <person name="Lee E."/>
            <person name="Macias A.M."/>
            <person name="Hajek A.E."/>
            <person name="De Bivort B.L."/>
            <person name="Kasson M.T."/>
            <person name="De Fine Licht H.H."/>
            <person name="Stajich J.E."/>
        </authorList>
    </citation>
    <scope>NUCLEOTIDE SEQUENCE</scope>
    <source>
        <strain evidence="1">Berkeley</strain>
    </source>
</reference>